<dbReference type="NCBIfam" id="NF038403">
    <property type="entry name" value="perm_prefix_1"/>
    <property type="match status" value="1"/>
</dbReference>
<dbReference type="KEGG" id="plyc:GXP70_28945"/>
<protein>
    <submittedName>
        <fullName evidence="7">FtsW/RodA/SpoVE family cell cycle protein</fullName>
    </submittedName>
</protein>
<dbReference type="InterPro" id="IPR047928">
    <property type="entry name" value="Perm_prefix_1"/>
</dbReference>
<evidence type="ECO:0000256" key="2">
    <source>
        <dbReference type="ARBA" id="ARBA00022692"/>
    </source>
</evidence>
<dbReference type="EMBL" id="CP048209">
    <property type="protein sequence ID" value="QHT63585.1"/>
    <property type="molecule type" value="Genomic_DNA"/>
</dbReference>
<dbReference type="GO" id="GO:0008360">
    <property type="term" value="P:regulation of cell shape"/>
    <property type="evidence" value="ECO:0007669"/>
    <property type="project" value="UniProtKB-KW"/>
</dbReference>
<evidence type="ECO:0000313" key="8">
    <source>
        <dbReference type="Proteomes" id="UP000476064"/>
    </source>
</evidence>
<dbReference type="AlphaFoldDB" id="A0A6C0G7B8"/>
<comment type="subcellular location">
    <subcellularLocation>
        <location evidence="1">Membrane</location>
        <topology evidence="1">Multi-pass membrane protein</topology>
    </subcellularLocation>
</comment>
<evidence type="ECO:0000256" key="3">
    <source>
        <dbReference type="ARBA" id="ARBA00022960"/>
    </source>
</evidence>
<accession>A0A6C0G7B8</accession>
<feature type="transmembrane region" description="Helical" evidence="6">
    <location>
        <begin position="432"/>
        <end position="452"/>
    </location>
</feature>
<dbReference type="GO" id="GO:0015648">
    <property type="term" value="F:lipid-linked peptidoglycan transporter activity"/>
    <property type="evidence" value="ECO:0007669"/>
    <property type="project" value="TreeGrafter"/>
</dbReference>
<feature type="transmembrane region" description="Helical" evidence="6">
    <location>
        <begin position="232"/>
        <end position="250"/>
    </location>
</feature>
<feature type="transmembrane region" description="Helical" evidence="6">
    <location>
        <begin position="162"/>
        <end position="178"/>
    </location>
</feature>
<evidence type="ECO:0000256" key="5">
    <source>
        <dbReference type="ARBA" id="ARBA00023136"/>
    </source>
</evidence>
<dbReference type="Proteomes" id="UP000476064">
    <property type="component" value="Chromosome"/>
</dbReference>
<evidence type="ECO:0000256" key="6">
    <source>
        <dbReference type="SAM" id="Phobius"/>
    </source>
</evidence>
<dbReference type="InterPro" id="IPR001182">
    <property type="entry name" value="FtsW/RodA"/>
</dbReference>
<feature type="transmembrane region" description="Helical" evidence="6">
    <location>
        <begin position="131"/>
        <end position="150"/>
    </location>
</feature>
<feature type="transmembrane region" description="Helical" evidence="6">
    <location>
        <begin position="198"/>
        <end position="220"/>
    </location>
</feature>
<feature type="transmembrane region" description="Helical" evidence="6">
    <location>
        <begin position="101"/>
        <end position="125"/>
    </location>
</feature>
<dbReference type="PANTHER" id="PTHR30474:SF1">
    <property type="entry name" value="PEPTIDOGLYCAN GLYCOSYLTRANSFERASE MRDB"/>
    <property type="match status" value="1"/>
</dbReference>
<organism evidence="7 8">
    <name type="scientific">Paenibacillus lycopersici</name>
    <dbReference type="NCBI Taxonomy" id="2704462"/>
    <lineage>
        <taxon>Bacteria</taxon>
        <taxon>Bacillati</taxon>
        <taxon>Bacillota</taxon>
        <taxon>Bacilli</taxon>
        <taxon>Bacillales</taxon>
        <taxon>Paenibacillaceae</taxon>
        <taxon>Paenibacillus</taxon>
    </lineage>
</organism>
<evidence type="ECO:0000313" key="7">
    <source>
        <dbReference type="EMBL" id="QHT63585.1"/>
    </source>
</evidence>
<dbReference type="RefSeq" id="WP_162360145.1">
    <property type="nucleotide sequence ID" value="NZ_CP048209.1"/>
</dbReference>
<evidence type="ECO:0000256" key="1">
    <source>
        <dbReference type="ARBA" id="ARBA00004141"/>
    </source>
</evidence>
<proteinExistence type="predicted"/>
<keyword evidence="3" id="KW-0133">Cell shape</keyword>
<keyword evidence="2 6" id="KW-0812">Transmembrane</keyword>
<reference evidence="7 8" key="1">
    <citation type="submission" date="2020-01" db="EMBL/GenBank/DDBJ databases">
        <title>Paenibacillus sp. nov., isolated from tomato rhizosphere.</title>
        <authorList>
            <person name="Weon H.-Y."/>
            <person name="Lee S.A."/>
        </authorList>
    </citation>
    <scope>NUCLEOTIDE SEQUENCE [LARGE SCALE GENOMIC DNA]</scope>
    <source>
        <strain evidence="7 8">12200R-189</strain>
    </source>
</reference>
<sequence>MDLVQLGRQPDYRGGTGVMKDIGRHADVRRYLDRLCAQIKSTSVHEEIRMEMQSHLEELIAEQIERGKPEDEAVQEAILHMGDPDEVGRQLHQAHKPRTEWGVIALALCMVLLGLVTSLSVKAALDWQLAIGRKLVFVAMGAAVMGGLYFVDYRKLLRLSGFLYAGTLLLMAAAQWRGGFGFGLEINGVRQYLTIGTFAFNICAAAPYLLIAAVAGMLHNERTRPASGRKEAAVRLLRGGALYAALPVYLFASAPALGYLITYLLGLTVLLLLHGRWRLLLTGLGFIALAALYARQSFNSDLFAMAWQRHIAFLHRDADTAYHTVQSLKAIHAGGMWGHGFGASLKTLPYISGEMAFSYLVYSLGWVFGAAVCALVLLFVSSMIRMGMKLPDGYGRSLIIGLSLVFGIQYAWNVLMCFGMFPILGGMQMPILNWSANVVVELGSLGLMLGAYRRKDMLGGAHSSALAEPGVRL</sequence>
<keyword evidence="5 6" id="KW-0472">Membrane</keyword>
<feature type="transmembrane region" description="Helical" evidence="6">
    <location>
        <begin position="359"/>
        <end position="381"/>
    </location>
</feature>
<dbReference type="GO" id="GO:0051301">
    <property type="term" value="P:cell division"/>
    <property type="evidence" value="ECO:0007669"/>
    <property type="project" value="InterPro"/>
</dbReference>
<feature type="transmembrane region" description="Helical" evidence="6">
    <location>
        <begin position="393"/>
        <end position="412"/>
    </location>
</feature>
<dbReference type="PANTHER" id="PTHR30474">
    <property type="entry name" value="CELL CYCLE PROTEIN"/>
    <property type="match status" value="1"/>
</dbReference>
<gene>
    <name evidence="7" type="ORF">GXP70_28945</name>
</gene>
<name>A0A6C0G7B8_9BACL</name>
<dbReference type="GO" id="GO:0032153">
    <property type="term" value="C:cell division site"/>
    <property type="evidence" value="ECO:0007669"/>
    <property type="project" value="TreeGrafter"/>
</dbReference>
<dbReference type="GO" id="GO:0005886">
    <property type="term" value="C:plasma membrane"/>
    <property type="evidence" value="ECO:0007669"/>
    <property type="project" value="TreeGrafter"/>
</dbReference>
<keyword evidence="4 6" id="KW-1133">Transmembrane helix</keyword>
<keyword evidence="8" id="KW-1185">Reference proteome</keyword>
<evidence type="ECO:0000256" key="4">
    <source>
        <dbReference type="ARBA" id="ARBA00022989"/>
    </source>
</evidence>
<dbReference type="Pfam" id="PF01098">
    <property type="entry name" value="FTSW_RODA_SPOVE"/>
    <property type="match status" value="1"/>
</dbReference>
<feature type="transmembrane region" description="Helical" evidence="6">
    <location>
        <begin position="256"/>
        <end position="273"/>
    </location>
</feature>
<feature type="transmembrane region" description="Helical" evidence="6">
    <location>
        <begin position="280"/>
        <end position="298"/>
    </location>
</feature>